<accession>A0A9W4SD44</accession>
<dbReference type="OrthoDB" id="2347092at2759"/>
<feature type="compositionally biased region" description="Polar residues" evidence="1">
    <location>
        <begin position="183"/>
        <end position="206"/>
    </location>
</feature>
<feature type="region of interest" description="Disordered" evidence="1">
    <location>
        <begin position="277"/>
        <end position="318"/>
    </location>
</feature>
<evidence type="ECO:0000256" key="1">
    <source>
        <dbReference type="SAM" id="MobiDB-lite"/>
    </source>
</evidence>
<dbReference type="EMBL" id="CAMKVN010000181">
    <property type="protein sequence ID" value="CAI2164833.1"/>
    <property type="molecule type" value="Genomic_DNA"/>
</dbReference>
<comment type="caution">
    <text evidence="2">The sequence shown here is derived from an EMBL/GenBank/DDBJ whole genome shotgun (WGS) entry which is preliminary data.</text>
</comment>
<evidence type="ECO:0000313" key="2">
    <source>
        <dbReference type="EMBL" id="CAI2164833.1"/>
    </source>
</evidence>
<feature type="compositionally biased region" description="Low complexity" evidence="1">
    <location>
        <begin position="121"/>
        <end position="149"/>
    </location>
</feature>
<feature type="compositionally biased region" description="Polar residues" evidence="1">
    <location>
        <begin position="343"/>
        <end position="357"/>
    </location>
</feature>
<feature type="region of interest" description="Disordered" evidence="1">
    <location>
        <begin position="343"/>
        <end position="372"/>
    </location>
</feature>
<feature type="compositionally biased region" description="Low complexity" evidence="1">
    <location>
        <begin position="226"/>
        <end position="244"/>
    </location>
</feature>
<dbReference type="Proteomes" id="UP001153678">
    <property type="component" value="Unassembled WGS sequence"/>
</dbReference>
<evidence type="ECO:0000313" key="3">
    <source>
        <dbReference type="Proteomes" id="UP001153678"/>
    </source>
</evidence>
<name>A0A9W4SD44_9GLOM</name>
<reference evidence="2" key="1">
    <citation type="submission" date="2022-08" db="EMBL/GenBank/DDBJ databases">
        <authorList>
            <person name="Kallberg Y."/>
            <person name="Tangrot J."/>
            <person name="Rosling A."/>
        </authorList>
    </citation>
    <scope>NUCLEOTIDE SEQUENCE</scope>
    <source>
        <strain evidence="2">Wild A</strain>
    </source>
</reference>
<feature type="compositionally biased region" description="Polar residues" evidence="1">
    <location>
        <begin position="24"/>
        <end position="51"/>
    </location>
</feature>
<sequence length="434" mass="49256">MNSFPLVKNKFHAQKYFTDETTTKKSSVTPQSRLKNSSKLTLPQQPTTSNKRPYDFQNVNIGPKIQKSDEISRSSTIYLQPRPKNSSNSTLLQQPNTSNKRPFDFQKIGVNSRTQKVDEMSSSSTTQLQSKLKNSSNSTSLQQSTNSNKRSCDFQNISADPKIQKSDKMPSTVRLVSPKIKDSSNSASLQQFNTSNKRSYNSQSIGVKSKVQRSDEILKRSPVHLQSKLKSSSNSNFTSLQRSSTSKKRSYDSADCIFSKIQQKNMKRLRNSRISSFCKSSKTLPSQNQKSIQTSSQKKHAIASSSLSNSSDKHKSKCQSKCSSSIQYISNEIQHKASYPLITTSHKQKPNNTISSQRSHKSNSKKWNESQTNEQQLDIMKYWLNKYFKSNRFDPTITDLLNGKPWNEIEGKLFSQFMPEYLSRSVTPIGSSFY</sequence>
<protein>
    <submittedName>
        <fullName evidence="2">12631_t:CDS:1</fullName>
    </submittedName>
</protein>
<dbReference type="AlphaFoldDB" id="A0A9W4SD44"/>
<feature type="compositionally biased region" description="Polar residues" evidence="1">
    <location>
        <begin position="73"/>
        <end position="100"/>
    </location>
</feature>
<feature type="region of interest" description="Disordered" evidence="1">
    <location>
        <begin position="21"/>
        <end position="244"/>
    </location>
</feature>
<feature type="compositionally biased region" description="Polar residues" evidence="1">
    <location>
        <begin position="277"/>
        <end position="296"/>
    </location>
</feature>
<proteinExistence type="predicted"/>
<keyword evidence="3" id="KW-1185">Reference proteome</keyword>
<gene>
    <name evidence="2" type="ORF">FWILDA_LOCUS1765</name>
</gene>
<organism evidence="2 3">
    <name type="scientific">Funneliformis geosporum</name>
    <dbReference type="NCBI Taxonomy" id="1117311"/>
    <lineage>
        <taxon>Eukaryota</taxon>
        <taxon>Fungi</taxon>
        <taxon>Fungi incertae sedis</taxon>
        <taxon>Mucoromycota</taxon>
        <taxon>Glomeromycotina</taxon>
        <taxon>Glomeromycetes</taxon>
        <taxon>Glomerales</taxon>
        <taxon>Glomeraceae</taxon>
        <taxon>Funneliformis</taxon>
    </lineage>
</organism>